<accession>A0A652KS99</accession>
<dbReference type="GO" id="GO:0016627">
    <property type="term" value="F:oxidoreductase activity, acting on the CH-CH group of donors"/>
    <property type="evidence" value="ECO:0007669"/>
    <property type="project" value="InterPro"/>
</dbReference>
<comment type="caution">
    <text evidence="2">The sequence shown here is derived from an EMBL/GenBank/DDBJ whole genome shotgun (WGS) entry which is preliminary data.</text>
</comment>
<sequence length="348" mass="36097">MRENAVRRPVVPEAPSRSGGADDFDARALREETAARFGAAVDAIGAGELSFPLPGGGATAERFASLRAVAEDDLCLARLVEGHVDATAILAELGGPAPAPGERWGVWAAEPPGEGLSAVRGDDGRWRVSGLKQYCSGAHSCTHALVTARAEDGRRLFAVPLAKGAYEPVEGSWQALGMAGSDTPDVRFLSAAAEPVGGVEGYVERPGFQHGGIGVAACWLGGAHAVARALRAAAHRGGGQHTDAHLGAVDIDLRAAGLLLEAAAADIDADPLDAKGEARLRSLRVRGFVEAVCDRTLGHVGRATGAGPLCHDRRHARDVADLTVYIRQHHAERSLAELGALVSGREEA</sequence>
<organism evidence="2">
    <name type="scientific">Streptomyces sp. gb1(2016)</name>
    <dbReference type="NCBI Taxonomy" id="1828321"/>
    <lineage>
        <taxon>Bacteria</taxon>
        <taxon>Bacillati</taxon>
        <taxon>Actinomycetota</taxon>
        <taxon>Actinomycetes</taxon>
        <taxon>Kitasatosporales</taxon>
        <taxon>Streptomycetaceae</taxon>
        <taxon>Streptomyces</taxon>
    </lineage>
</organism>
<dbReference type="RefSeq" id="WP_124277635.1">
    <property type="nucleotide sequence ID" value="NZ_RDBM01000035.1"/>
</dbReference>
<name>A0A652KS99_9ACTN</name>
<dbReference type="Gene3D" id="2.40.110.10">
    <property type="entry name" value="Butyryl-CoA Dehydrogenase, subunit A, domain 2"/>
    <property type="match status" value="1"/>
</dbReference>
<dbReference type="EMBL" id="RDBM01000035">
    <property type="protein sequence ID" value="TXS26605.1"/>
    <property type="molecule type" value="Genomic_DNA"/>
</dbReference>
<feature type="region of interest" description="Disordered" evidence="1">
    <location>
        <begin position="1"/>
        <end position="24"/>
    </location>
</feature>
<reference evidence="2" key="1">
    <citation type="submission" date="2018-10" db="EMBL/GenBank/DDBJ databases">
        <authorList>
            <person name="Hariharan J."/>
            <person name="Choudoir M.J."/>
            <person name="Diebold P."/>
            <person name="Panke-Buisse K."/>
            <person name="Campbell A.N."/>
            <person name="Buckley D.H."/>
        </authorList>
    </citation>
    <scope>NUCLEOTIDE SEQUENCE</scope>
    <source>
        <strain evidence="2">Gb1</strain>
    </source>
</reference>
<dbReference type="InterPro" id="IPR046373">
    <property type="entry name" value="Acyl-CoA_Oxase/DH_mid-dom_sf"/>
</dbReference>
<protein>
    <submittedName>
        <fullName evidence="2">Acyl-CoA dehydrogenase</fullName>
    </submittedName>
</protein>
<dbReference type="AlphaFoldDB" id="A0A652KS99"/>
<gene>
    <name evidence="2" type="ORF">EAO74_10760</name>
</gene>
<evidence type="ECO:0000313" key="2">
    <source>
        <dbReference type="EMBL" id="TXS26605.1"/>
    </source>
</evidence>
<proteinExistence type="predicted"/>
<evidence type="ECO:0000256" key="1">
    <source>
        <dbReference type="SAM" id="MobiDB-lite"/>
    </source>
</evidence>
<dbReference type="InterPro" id="IPR009100">
    <property type="entry name" value="AcylCoA_DH/oxidase_NM_dom_sf"/>
</dbReference>
<dbReference type="SUPFAM" id="SSF56645">
    <property type="entry name" value="Acyl-CoA dehydrogenase NM domain-like"/>
    <property type="match status" value="1"/>
</dbReference>